<evidence type="ECO:0000313" key="3">
    <source>
        <dbReference type="EMBL" id="CAF4343323.1"/>
    </source>
</evidence>
<organism evidence="3 4">
    <name type="scientific">Adineta steineri</name>
    <dbReference type="NCBI Taxonomy" id="433720"/>
    <lineage>
        <taxon>Eukaryota</taxon>
        <taxon>Metazoa</taxon>
        <taxon>Spiralia</taxon>
        <taxon>Gnathifera</taxon>
        <taxon>Rotifera</taxon>
        <taxon>Eurotatoria</taxon>
        <taxon>Bdelloidea</taxon>
        <taxon>Adinetida</taxon>
        <taxon>Adinetidae</taxon>
        <taxon>Adineta</taxon>
    </lineage>
</organism>
<dbReference type="AlphaFoldDB" id="A0A820KH03"/>
<evidence type="ECO:0000313" key="4">
    <source>
        <dbReference type="Proteomes" id="UP000663868"/>
    </source>
</evidence>
<sequence>MLKPRFSNCSDNLSNVVILRNSSACRQSSVPAEGDVILVIVCNNAGLSTSSLGRNGSTRLKRFNVSLISGYLSTT</sequence>
<dbReference type="EMBL" id="CAJOBB010017861">
    <property type="protein sequence ID" value="CAF4343323.1"/>
    <property type="molecule type" value="Genomic_DNA"/>
</dbReference>
<dbReference type="EMBL" id="CAJOAY010005140">
    <property type="protein sequence ID" value="CAF4096926.1"/>
    <property type="molecule type" value="Genomic_DNA"/>
</dbReference>
<accession>A0A820KH03</accession>
<comment type="caution">
    <text evidence="3">The sequence shown here is derived from an EMBL/GenBank/DDBJ whole genome shotgun (WGS) entry which is preliminary data.</text>
</comment>
<evidence type="ECO:0000313" key="1">
    <source>
        <dbReference type="EMBL" id="CAF1045734.1"/>
    </source>
</evidence>
<dbReference type="Proteomes" id="UP000663891">
    <property type="component" value="Unassembled WGS sequence"/>
</dbReference>
<reference evidence="3" key="1">
    <citation type="submission" date="2021-02" db="EMBL/GenBank/DDBJ databases">
        <authorList>
            <person name="Nowell W R."/>
        </authorList>
    </citation>
    <scope>NUCLEOTIDE SEQUENCE</scope>
</reference>
<proteinExistence type="predicted"/>
<protein>
    <submittedName>
        <fullName evidence="3">Uncharacterized protein</fullName>
    </submittedName>
</protein>
<name>A0A820KH03_9BILA</name>
<gene>
    <name evidence="3" type="ORF">KXQ929_LOCUS47844</name>
    <name evidence="2" type="ORF">OKA104_LOCUS35456</name>
    <name evidence="1" type="ORF">VCS650_LOCUS17120</name>
</gene>
<dbReference type="EMBL" id="CAJNON010000156">
    <property type="protein sequence ID" value="CAF1045734.1"/>
    <property type="molecule type" value="Genomic_DNA"/>
</dbReference>
<evidence type="ECO:0000313" key="2">
    <source>
        <dbReference type="EMBL" id="CAF4096926.1"/>
    </source>
</evidence>
<dbReference type="Proteomes" id="UP000663868">
    <property type="component" value="Unassembled WGS sequence"/>
</dbReference>
<dbReference type="Proteomes" id="UP000663881">
    <property type="component" value="Unassembled WGS sequence"/>
</dbReference>